<feature type="transmembrane region" description="Helical" evidence="1">
    <location>
        <begin position="142"/>
        <end position="161"/>
    </location>
</feature>
<reference evidence="2 3" key="1">
    <citation type="submission" date="2011-10" db="EMBL/GenBank/DDBJ databases">
        <title>The Genome Sequence of Lachnospiraceae bacterium ACC2.</title>
        <authorList>
            <consortium name="The Broad Institute Genome Sequencing Platform"/>
            <person name="Earl A."/>
            <person name="Ward D."/>
            <person name="Feldgarden M."/>
            <person name="Gevers D."/>
            <person name="Sizova M."/>
            <person name="Hazen A."/>
            <person name="Epstein S."/>
            <person name="Young S.K."/>
            <person name="Zeng Q."/>
            <person name="Gargeya S."/>
            <person name="Fitzgerald M."/>
            <person name="Haas B."/>
            <person name="Abouelleil A."/>
            <person name="Alvarado L."/>
            <person name="Arachchi H.M."/>
            <person name="Berlin A."/>
            <person name="Brown A."/>
            <person name="Chapman S.B."/>
            <person name="Chen Z."/>
            <person name="Dunbar C."/>
            <person name="Freedman E."/>
            <person name="Gearin G."/>
            <person name="Goldberg J."/>
            <person name="Griggs A."/>
            <person name="Gujja S."/>
            <person name="Heiman D."/>
            <person name="Howarth C."/>
            <person name="Larson L."/>
            <person name="Lui A."/>
            <person name="MacDonald P.J.P."/>
            <person name="Montmayeur A."/>
            <person name="Murphy C."/>
            <person name="Neiman D."/>
            <person name="Pearson M."/>
            <person name="Priest M."/>
            <person name="Roberts A."/>
            <person name="Saif S."/>
            <person name="Shea T."/>
            <person name="Shenoy N."/>
            <person name="Sisk P."/>
            <person name="Stolte C."/>
            <person name="Sykes S."/>
            <person name="Wortman J."/>
            <person name="Nusbaum C."/>
            <person name="Birren B."/>
        </authorList>
    </citation>
    <scope>NUCLEOTIDE SEQUENCE [LARGE SCALE GENOMIC DNA]</scope>
    <source>
        <strain evidence="2 3">ACC2</strain>
    </source>
</reference>
<dbReference type="Proteomes" id="UP000018466">
    <property type="component" value="Unassembled WGS sequence"/>
</dbReference>
<keyword evidence="1" id="KW-0472">Membrane</keyword>
<dbReference type="Pfam" id="PF12822">
    <property type="entry name" value="ECF_trnsprt"/>
    <property type="match status" value="1"/>
</dbReference>
<dbReference type="AlphaFoldDB" id="A0AA37DFV3"/>
<feature type="transmembrane region" description="Helical" evidence="1">
    <location>
        <begin position="75"/>
        <end position="96"/>
    </location>
</feature>
<sequence>MQRQIRNLTLAAMLLALGLVLPLVTGNIPRVGNLLLPMHLPVFLGGLLLGWQYGLLLGAVLPLMRSLLFGMPPLYPVALAMTFELATYGAVAGALYRRSPWKCLRALYRALLLAMFAGRAVWGIAEIALLGMAGKTFTWQMFLAGAFLNAVPGILLQLILIPSVMLTLHRTGISGLFGADAGARAVNG</sequence>
<evidence type="ECO:0000313" key="3">
    <source>
        <dbReference type="Proteomes" id="UP000018466"/>
    </source>
</evidence>
<dbReference type="GO" id="GO:0022857">
    <property type="term" value="F:transmembrane transporter activity"/>
    <property type="evidence" value="ECO:0007669"/>
    <property type="project" value="InterPro"/>
</dbReference>
<feature type="transmembrane region" description="Helical" evidence="1">
    <location>
        <begin position="42"/>
        <end position="63"/>
    </location>
</feature>
<evidence type="ECO:0000256" key="1">
    <source>
        <dbReference type="SAM" id="Phobius"/>
    </source>
</evidence>
<organism evidence="2 3">
    <name type="scientific">Stomatobaculum longum</name>
    <dbReference type="NCBI Taxonomy" id="796942"/>
    <lineage>
        <taxon>Bacteria</taxon>
        <taxon>Bacillati</taxon>
        <taxon>Bacillota</taxon>
        <taxon>Clostridia</taxon>
        <taxon>Lachnospirales</taxon>
        <taxon>Lachnospiraceae</taxon>
        <taxon>Stomatobaculum</taxon>
    </lineage>
</organism>
<keyword evidence="1" id="KW-0812">Transmembrane</keyword>
<gene>
    <name evidence="2" type="ORF">HMPREF9623_01649</name>
</gene>
<accession>A0AA37DFV3</accession>
<keyword evidence="3" id="KW-1185">Reference proteome</keyword>
<dbReference type="GeneID" id="86941373"/>
<dbReference type="EMBL" id="AGEL01000013">
    <property type="protein sequence ID" value="EHO16103.1"/>
    <property type="molecule type" value="Genomic_DNA"/>
</dbReference>
<keyword evidence="1" id="KW-1133">Transmembrane helix</keyword>
<dbReference type="InterPro" id="IPR024529">
    <property type="entry name" value="ECF_trnsprt_substrate-spec"/>
</dbReference>
<feature type="transmembrane region" description="Helical" evidence="1">
    <location>
        <begin position="108"/>
        <end position="130"/>
    </location>
</feature>
<evidence type="ECO:0008006" key="4">
    <source>
        <dbReference type="Google" id="ProtNLM"/>
    </source>
</evidence>
<dbReference type="Gene3D" id="1.10.1760.20">
    <property type="match status" value="1"/>
</dbReference>
<proteinExistence type="predicted"/>
<comment type="caution">
    <text evidence="2">The sequence shown here is derived from an EMBL/GenBank/DDBJ whole genome shotgun (WGS) entry which is preliminary data.</text>
</comment>
<dbReference type="RefSeq" id="WP_009533481.1">
    <property type="nucleotide sequence ID" value="NZ_JH590863.1"/>
</dbReference>
<evidence type="ECO:0000313" key="2">
    <source>
        <dbReference type="EMBL" id="EHO16103.1"/>
    </source>
</evidence>
<name>A0AA37DFV3_9FIRM</name>
<protein>
    <recommendedName>
        <fullName evidence="4">ECF transporter S component</fullName>
    </recommendedName>
</protein>